<keyword evidence="3" id="KW-0963">Cytoplasm</keyword>
<proteinExistence type="inferred from homology"/>
<evidence type="ECO:0000313" key="5">
    <source>
        <dbReference type="Proteomes" id="UP001440612"/>
    </source>
</evidence>
<dbReference type="EMBL" id="CP150951">
    <property type="protein sequence ID" value="WZC48838.1"/>
    <property type="molecule type" value="Genomic_DNA"/>
</dbReference>
<comment type="similarity">
    <text evidence="1 3">Belongs to the UreD family.</text>
</comment>
<dbReference type="PANTHER" id="PTHR33643">
    <property type="entry name" value="UREASE ACCESSORY PROTEIN D"/>
    <property type="match status" value="1"/>
</dbReference>
<evidence type="ECO:0000256" key="3">
    <source>
        <dbReference type="HAMAP-Rule" id="MF_01384"/>
    </source>
</evidence>
<dbReference type="Pfam" id="PF01774">
    <property type="entry name" value="UreD"/>
    <property type="match status" value="1"/>
</dbReference>
<dbReference type="Proteomes" id="UP001440612">
    <property type="component" value="Chromosome"/>
</dbReference>
<dbReference type="RefSeq" id="WP_341366951.1">
    <property type="nucleotide sequence ID" value="NZ_CP150951.2"/>
</dbReference>
<evidence type="ECO:0000313" key="4">
    <source>
        <dbReference type="EMBL" id="WZC48838.1"/>
    </source>
</evidence>
<dbReference type="HAMAP" id="MF_01384">
    <property type="entry name" value="UreD"/>
    <property type="match status" value="1"/>
</dbReference>
<keyword evidence="3" id="KW-0996">Nickel insertion</keyword>
<keyword evidence="2 3" id="KW-0143">Chaperone</keyword>
<evidence type="ECO:0000256" key="1">
    <source>
        <dbReference type="ARBA" id="ARBA00007177"/>
    </source>
</evidence>
<sequence>MTRFCWSSLASLPVSLAVCPAKTDRQDPTITYAAEIRTTDAEPLAPRAQGVLRLAAKRRDAQTVIADLRQEGSLKALFPQVRGHALDAVFLNTAGGLTGGDRMQIDIQAQADAHVIVSSQAAERAYRAQPNQIAQSEVRLQAAPGGRIDWLPQETILFDQAALNRRLEVRLAGDASALLVEPIIFGRAAMGETVETLHLRDQWRVWRDDELVFADAVRLIGKAQQMLRETAIGGGAAAMATVLFASPQAAAFAERLTLPDTSGVSLIRDDVLLVRMLAADGFALRKQVIPVVEALSTAPIPRVWRL</sequence>
<evidence type="ECO:0000256" key="2">
    <source>
        <dbReference type="ARBA" id="ARBA00023186"/>
    </source>
</evidence>
<name>A0ABZ2V3X3_9RHOB</name>
<comment type="function">
    <text evidence="3">Required for maturation of urease via the functional incorporation of the urease nickel metallocenter.</text>
</comment>
<comment type="subcellular location">
    <subcellularLocation>
        <location evidence="3">Cytoplasm</location>
    </subcellularLocation>
</comment>
<reference evidence="5" key="1">
    <citation type="submission" date="2024-04" db="EMBL/GenBank/DDBJ databases">
        <title>Phylogenomic analyses of a clade within the roseobacter group suggest taxonomic reassignments of species of the genera Aestuariivita, Citreicella, Loktanella, Nautella, Pelagibaca, Ruegeria, Thalassobius, Thiobacimonas and Tropicibacter, and the proposal o.</title>
        <authorList>
            <person name="Jeon C.O."/>
        </authorList>
    </citation>
    <scope>NUCLEOTIDE SEQUENCE [LARGE SCALE GENOMIC DNA]</scope>
    <source>
        <strain evidence="5">BS5-3</strain>
    </source>
</reference>
<comment type="subunit">
    <text evidence="3">UreD, UreF and UreG form a complex that acts as a GTP-hydrolysis-dependent molecular chaperone, activating the urease apoprotein by helping to assemble the nickel containing metallocenter of UreC. The UreE protein probably delivers the nickel.</text>
</comment>
<protein>
    <recommendedName>
        <fullName evidence="3">Urease accessory protein UreD</fullName>
    </recommendedName>
</protein>
<accession>A0ABZ2V3X3</accession>
<dbReference type="PANTHER" id="PTHR33643:SF1">
    <property type="entry name" value="UREASE ACCESSORY PROTEIN D"/>
    <property type="match status" value="1"/>
</dbReference>
<gene>
    <name evidence="3" type="primary">ureD</name>
    <name evidence="4" type="ORF">AABB29_18690</name>
</gene>
<organism evidence="4 5">
    <name type="scientific">Yoonia phaeophyticola</name>
    <dbReference type="NCBI Taxonomy" id="3137369"/>
    <lineage>
        <taxon>Bacteria</taxon>
        <taxon>Pseudomonadati</taxon>
        <taxon>Pseudomonadota</taxon>
        <taxon>Alphaproteobacteria</taxon>
        <taxon>Rhodobacterales</taxon>
        <taxon>Paracoccaceae</taxon>
        <taxon>Yoonia</taxon>
    </lineage>
</organism>
<keyword evidence="5" id="KW-1185">Reference proteome</keyword>
<dbReference type="InterPro" id="IPR002669">
    <property type="entry name" value="UreD"/>
</dbReference>